<evidence type="ECO:0000256" key="3">
    <source>
        <dbReference type="ARBA" id="ARBA00022692"/>
    </source>
</evidence>
<dbReference type="InterPro" id="IPR011527">
    <property type="entry name" value="ABC1_TM_dom"/>
</dbReference>
<dbReference type="GO" id="GO:0140359">
    <property type="term" value="F:ABC-type transporter activity"/>
    <property type="evidence" value="ECO:0007669"/>
    <property type="project" value="InterPro"/>
</dbReference>
<comment type="subcellular location">
    <subcellularLocation>
        <location evidence="1">Cell membrane</location>
        <topology evidence="1">Multi-pass membrane protein</topology>
    </subcellularLocation>
</comment>
<evidence type="ECO:0000256" key="5">
    <source>
        <dbReference type="ARBA" id="ARBA00022840"/>
    </source>
</evidence>
<feature type="domain" description="ABC transporter" evidence="9">
    <location>
        <begin position="346"/>
        <end position="580"/>
    </location>
</feature>
<evidence type="ECO:0000313" key="11">
    <source>
        <dbReference type="EMBL" id="SCM79022.1"/>
    </source>
</evidence>
<evidence type="ECO:0000256" key="4">
    <source>
        <dbReference type="ARBA" id="ARBA00022741"/>
    </source>
</evidence>
<dbReference type="GO" id="GO:0016887">
    <property type="term" value="F:ATP hydrolysis activity"/>
    <property type="evidence" value="ECO:0007669"/>
    <property type="project" value="InterPro"/>
</dbReference>
<sequence length="582" mass="61550">MTRQADTLSRAGGQSAPAPIRQAKAAVRGAFVGVILLSAVLNVFMLSGSLFMLQVYDRVMPSGSIPTLVVLVGLMVFVYAALGLIEALRTRLLVRISERFDEVMAGVTLGLALRLPLIGRGVNAGGEPSRPMQDFERVRAFIGSLGPAAFADLPWVPLYLGVAYLFHPYLGYLALAGVVVLVLLTLLSEWRSREPAQALARVGAHRAVLVEAGIRNAETLAALGMRPAFLERFEAVNRERRTTGFKGADVSSFFSALTKTIRLILQSGSLALGAWLALSNEISSGTIIAASIITSRAMAPIEQVIAQWRNFVGARQSWARLKAVLSQLEAEAPRSELPRPEASLSVRGLAVPPPGGAVPLVRDVAFAVAAGEAVGVIGPSGAGKSSLARALVGAWLPGHGEIRLDGAKIDQWPADVIGRHIGYLPQGVELLDGTVADNIARLSSAPDFASVMEAARLARAHEMILKLPQGYDTRVGLGGVTLSAGQRQRVGLARAIYGNPFLVVLDEPNANLDAEGDDALAQAVADLKARGSIVVVIAHRPSAIAHCDHVLVISEGRQTGFGPKDDILKRATLSPVRQVAAL</sequence>
<dbReference type="InterPro" id="IPR017871">
    <property type="entry name" value="ABC_transporter-like_CS"/>
</dbReference>
<dbReference type="InterPro" id="IPR027417">
    <property type="entry name" value="P-loop_NTPase"/>
</dbReference>
<dbReference type="PANTHER" id="PTHR24221:SF248">
    <property type="entry name" value="ABC TRANSPORTER TRANSMEMBRANE REGION"/>
    <property type="match status" value="1"/>
</dbReference>
<comment type="similarity">
    <text evidence="2">Belongs to the ABC transporter superfamily.</text>
</comment>
<dbReference type="SUPFAM" id="SSF52540">
    <property type="entry name" value="P-loop containing nucleoside triphosphate hydrolases"/>
    <property type="match status" value="1"/>
</dbReference>
<dbReference type="GO" id="GO:0034040">
    <property type="term" value="F:ATPase-coupled lipid transmembrane transporter activity"/>
    <property type="evidence" value="ECO:0007669"/>
    <property type="project" value="TreeGrafter"/>
</dbReference>
<dbReference type="SUPFAM" id="SSF90123">
    <property type="entry name" value="ABC transporter transmembrane region"/>
    <property type="match status" value="1"/>
</dbReference>
<evidence type="ECO:0000256" key="2">
    <source>
        <dbReference type="ARBA" id="ARBA00005417"/>
    </source>
</evidence>
<dbReference type="Gene3D" id="3.40.50.300">
    <property type="entry name" value="P-loop containing nucleotide triphosphate hydrolases"/>
    <property type="match status" value="1"/>
</dbReference>
<dbReference type="PROSITE" id="PS50929">
    <property type="entry name" value="ABC_TM1F"/>
    <property type="match status" value="1"/>
</dbReference>
<dbReference type="GO" id="GO:0005524">
    <property type="term" value="F:ATP binding"/>
    <property type="evidence" value="ECO:0007669"/>
    <property type="project" value="UniProtKB-KW"/>
</dbReference>
<evidence type="ECO:0000256" key="1">
    <source>
        <dbReference type="ARBA" id="ARBA00004651"/>
    </source>
</evidence>
<evidence type="ECO:0000256" key="6">
    <source>
        <dbReference type="ARBA" id="ARBA00022989"/>
    </source>
</evidence>
<proteinExistence type="inferred from homology"/>
<evidence type="ECO:0000259" key="9">
    <source>
        <dbReference type="PROSITE" id="PS50893"/>
    </source>
</evidence>
<dbReference type="GO" id="GO:0030256">
    <property type="term" value="C:type I protein secretion system complex"/>
    <property type="evidence" value="ECO:0007669"/>
    <property type="project" value="InterPro"/>
</dbReference>
<feature type="transmembrane region" description="Helical" evidence="8">
    <location>
        <begin position="65"/>
        <end position="85"/>
    </location>
</feature>
<dbReference type="Gene3D" id="1.20.1560.10">
    <property type="entry name" value="ABC transporter type 1, transmembrane domain"/>
    <property type="match status" value="1"/>
</dbReference>
<dbReference type="Pfam" id="PF00664">
    <property type="entry name" value="ABC_membrane"/>
    <property type="match status" value="1"/>
</dbReference>
<keyword evidence="5 11" id="KW-0067">ATP-binding</keyword>
<dbReference type="InterPro" id="IPR003593">
    <property type="entry name" value="AAA+_ATPase"/>
</dbReference>
<feature type="transmembrane region" description="Helical" evidence="8">
    <location>
        <begin position="140"/>
        <end position="160"/>
    </location>
</feature>
<dbReference type="EMBL" id="FMJD01000013">
    <property type="protein sequence ID" value="SCM79022.1"/>
    <property type="molecule type" value="Genomic_DNA"/>
</dbReference>
<evidence type="ECO:0000256" key="7">
    <source>
        <dbReference type="ARBA" id="ARBA00023136"/>
    </source>
</evidence>
<evidence type="ECO:0000259" key="10">
    <source>
        <dbReference type="PROSITE" id="PS50929"/>
    </source>
</evidence>
<dbReference type="InterPro" id="IPR003439">
    <property type="entry name" value="ABC_transporter-like_ATP-bd"/>
</dbReference>
<dbReference type="InterPro" id="IPR036640">
    <property type="entry name" value="ABC1_TM_sf"/>
</dbReference>
<organism evidence="11">
    <name type="scientific">uncultured Pleomorphomonas sp</name>
    <dbReference type="NCBI Taxonomy" id="442121"/>
    <lineage>
        <taxon>Bacteria</taxon>
        <taxon>Pseudomonadati</taxon>
        <taxon>Pseudomonadota</taxon>
        <taxon>Alphaproteobacteria</taxon>
        <taxon>Hyphomicrobiales</taxon>
        <taxon>Pleomorphomonadaceae</taxon>
        <taxon>Pleomorphomonas</taxon>
        <taxon>environmental samples</taxon>
    </lineage>
</organism>
<accession>A0A212LNB3</accession>
<dbReference type="PANTHER" id="PTHR24221">
    <property type="entry name" value="ATP-BINDING CASSETTE SUB-FAMILY B"/>
    <property type="match status" value="1"/>
</dbReference>
<reference evidence="11" key="1">
    <citation type="submission" date="2016-08" db="EMBL/GenBank/DDBJ databases">
        <authorList>
            <person name="Seilhamer J.J."/>
        </authorList>
    </citation>
    <scope>NUCLEOTIDE SEQUENCE</scope>
    <source>
        <strain evidence="11">86</strain>
    </source>
</reference>
<dbReference type="NCBIfam" id="TIGR01842">
    <property type="entry name" value="type_I_sec_PrtD"/>
    <property type="match status" value="1"/>
</dbReference>
<dbReference type="Pfam" id="PF00005">
    <property type="entry name" value="ABC_tran"/>
    <property type="match status" value="1"/>
</dbReference>
<dbReference type="PROSITE" id="PS00211">
    <property type="entry name" value="ABC_TRANSPORTER_1"/>
    <property type="match status" value="1"/>
</dbReference>
<keyword evidence="3 8" id="KW-0812">Transmembrane</keyword>
<keyword evidence="6 8" id="KW-1133">Transmembrane helix</keyword>
<dbReference type="SMART" id="SM00382">
    <property type="entry name" value="AAA"/>
    <property type="match status" value="1"/>
</dbReference>
<dbReference type="RefSeq" id="WP_288198351.1">
    <property type="nucleotide sequence ID" value="NZ_LT608334.1"/>
</dbReference>
<protein>
    <submittedName>
        <fullName evidence="11">Type I secretion system ATP-binding protein PrsD</fullName>
    </submittedName>
</protein>
<dbReference type="GO" id="GO:0005886">
    <property type="term" value="C:plasma membrane"/>
    <property type="evidence" value="ECO:0007669"/>
    <property type="project" value="UniProtKB-SubCell"/>
</dbReference>
<dbReference type="PROSITE" id="PS50893">
    <property type="entry name" value="ABC_TRANSPORTER_2"/>
    <property type="match status" value="1"/>
</dbReference>
<keyword evidence="4" id="KW-0547">Nucleotide-binding</keyword>
<dbReference type="InterPro" id="IPR010128">
    <property type="entry name" value="ATPase_T1SS_PrtD-like"/>
</dbReference>
<dbReference type="GO" id="GO:0030253">
    <property type="term" value="P:protein secretion by the type I secretion system"/>
    <property type="evidence" value="ECO:0007669"/>
    <property type="project" value="InterPro"/>
</dbReference>
<feature type="domain" description="ABC transmembrane type-1" evidence="10">
    <location>
        <begin position="32"/>
        <end position="313"/>
    </location>
</feature>
<name>A0A212LNB3_9HYPH</name>
<evidence type="ECO:0000256" key="8">
    <source>
        <dbReference type="SAM" id="Phobius"/>
    </source>
</evidence>
<keyword evidence="7 8" id="KW-0472">Membrane</keyword>
<feature type="transmembrane region" description="Helical" evidence="8">
    <location>
        <begin position="166"/>
        <end position="187"/>
    </location>
</feature>
<dbReference type="InterPro" id="IPR039421">
    <property type="entry name" value="Type_1_exporter"/>
</dbReference>
<gene>
    <name evidence="11" type="primary">prsD</name>
    <name evidence="11" type="ORF">KL86PLE_90196</name>
</gene>
<feature type="transmembrane region" description="Helical" evidence="8">
    <location>
        <begin position="30"/>
        <end position="53"/>
    </location>
</feature>
<dbReference type="AlphaFoldDB" id="A0A212LNB3"/>